<comment type="catalytic activity">
    <reaction evidence="7">
        <text>Hydrolysis of oligopeptides, with broad specificity. Gly or Ala commonly occur as P1 or P1' residues, but more distant residues are also important, as is shown by the fact that Z-Gly-Pro-Gly-|-Gly-Pro-Ala is cleaved, but not Z-(Gly)(5).</text>
        <dbReference type="EC" id="3.4.24.70"/>
    </reaction>
</comment>
<keyword evidence="2 9" id="KW-0645">Protease</keyword>
<accession>A0A450ZDC5</accession>
<dbReference type="FunFam" id="3.40.390.10:FF:000009">
    <property type="entry name" value="Oligopeptidase A"/>
    <property type="match status" value="1"/>
</dbReference>
<dbReference type="GO" id="GO:0006518">
    <property type="term" value="P:peptide metabolic process"/>
    <property type="evidence" value="ECO:0007669"/>
    <property type="project" value="TreeGrafter"/>
</dbReference>
<dbReference type="InterPro" id="IPR001567">
    <property type="entry name" value="Pept_M3A_M3B_dom"/>
</dbReference>
<evidence type="ECO:0000256" key="1">
    <source>
        <dbReference type="ARBA" id="ARBA00006040"/>
    </source>
</evidence>
<gene>
    <name evidence="12" type="ORF">BECKTUN1418E_GA0071001_100358</name>
    <name evidence="13" type="ORF">BECKTUN1418F_GA0071002_100358</name>
</gene>
<evidence type="ECO:0000259" key="11">
    <source>
        <dbReference type="Pfam" id="PF19310"/>
    </source>
</evidence>
<evidence type="ECO:0000256" key="3">
    <source>
        <dbReference type="ARBA" id="ARBA00022723"/>
    </source>
</evidence>
<dbReference type="SUPFAM" id="SSF55486">
    <property type="entry name" value="Metalloproteases ('zincins'), catalytic domain"/>
    <property type="match status" value="1"/>
</dbReference>
<evidence type="ECO:0000256" key="6">
    <source>
        <dbReference type="ARBA" id="ARBA00023049"/>
    </source>
</evidence>
<dbReference type="EC" id="3.4.24.70" evidence="8"/>
<proteinExistence type="inferred from homology"/>
<evidence type="ECO:0000256" key="4">
    <source>
        <dbReference type="ARBA" id="ARBA00022801"/>
    </source>
</evidence>
<dbReference type="InterPro" id="IPR045090">
    <property type="entry name" value="Pept_M3A_M3B"/>
</dbReference>
<sequence>MNTRIDNSWLNPDSLPAFSQIHPGHVVPTVQQLLKEARAAITDLLHRHASKTTGYFTNHEKQPPVVTENTETIPTPCWDELILPLENLDHLINRIWSPVSHLHSVADNPMLREAHSACLPMLSEYNTELGQNEQLFKAFQDIAGSEEMAHLTPAKRKILENSLLDFQLSGITLDIKNKARFKAISVKLSTLASKFSENVLDATGAWKKHTHHSEALSGLPESALALAHQTAEREGRDGWILTLEYPSYSSVITFADDPSLRQEIYEAYTTRSSDEGPNAGKWDNTEIIEEILALRDEKAKLLDFPNYSEYSLAKKMAPSSNHVLDFLHDLAHRAKPVAEQELYEIRAFARRHAGIRQIEPWDIPYYSEKLYQEKFTFSQEELRVYFPVPKVLSGLFHIVGRLFDIHIQIIKDKEVWHPDVRFYEVRDGNGISRGGFYLDLYARPNKRGGAWMDECITRKAFNSDIQLPAAYLICNFGPPIGEKPSLLTHDDVLTLFHEFGHTLHHLLTKVDYPSIAGINGVAWDAVELPSQLLELWCWEREALQYITGHVETGAPLPDTLLNRLRAAKNFQSGMAMVRQLEYALFDFRLHREYDRSQGARIQQFLSEVRGEVAVITPPAFHRLAHSFSHIFAGGYAAGYYSYKWAEMLASDAFSKFEENGIFDSDTGSLFQQTILEQGGTHDAMDLFVAFRGRKPTIDALLRHHGIRTNPIANE</sequence>
<dbReference type="InterPro" id="IPR034005">
    <property type="entry name" value="M3A_DCP"/>
</dbReference>
<evidence type="ECO:0000259" key="10">
    <source>
        <dbReference type="Pfam" id="PF01432"/>
    </source>
</evidence>
<comment type="cofactor">
    <cofactor evidence="9">
        <name>Zn(2+)</name>
        <dbReference type="ChEBI" id="CHEBI:29105"/>
    </cofactor>
    <text evidence="9">Binds 1 zinc ion.</text>
</comment>
<organism evidence="13">
    <name type="scientific">Candidatus Kentrum sp. TUN</name>
    <dbReference type="NCBI Taxonomy" id="2126343"/>
    <lineage>
        <taxon>Bacteria</taxon>
        <taxon>Pseudomonadati</taxon>
        <taxon>Pseudomonadota</taxon>
        <taxon>Gammaproteobacteria</taxon>
        <taxon>Candidatus Kentrum</taxon>
    </lineage>
</organism>
<dbReference type="Pfam" id="PF01432">
    <property type="entry name" value="Peptidase_M3"/>
    <property type="match status" value="1"/>
</dbReference>
<feature type="domain" description="Oligopeptidase A N-terminal" evidence="11">
    <location>
        <begin position="72"/>
        <end position="176"/>
    </location>
</feature>
<comment type="similarity">
    <text evidence="1 9">Belongs to the peptidase M3 family.</text>
</comment>
<evidence type="ECO:0000313" key="12">
    <source>
        <dbReference type="EMBL" id="VFK50527.1"/>
    </source>
</evidence>
<dbReference type="Gene3D" id="1.10.1370.40">
    <property type="match status" value="1"/>
</dbReference>
<dbReference type="GO" id="GO:0006508">
    <property type="term" value="P:proteolysis"/>
    <property type="evidence" value="ECO:0007669"/>
    <property type="project" value="UniProtKB-KW"/>
</dbReference>
<dbReference type="PANTHER" id="PTHR11804:SF84">
    <property type="entry name" value="SACCHAROLYSIN"/>
    <property type="match status" value="1"/>
</dbReference>
<dbReference type="InterPro" id="IPR024079">
    <property type="entry name" value="MetalloPept_cat_dom_sf"/>
</dbReference>
<keyword evidence="4 9" id="KW-0378">Hydrolase</keyword>
<name>A0A450ZDC5_9GAMM</name>
<dbReference type="Gene3D" id="3.40.390.10">
    <property type="entry name" value="Collagenase (Catalytic Domain)"/>
    <property type="match status" value="1"/>
</dbReference>
<reference evidence="13" key="1">
    <citation type="submission" date="2019-02" db="EMBL/GenBank/DDBJ databases">
        <authorList>
            <person name="Gruber-Vodicka R. H."/>
            <person name="Seah K. B. B."/>
        </authorList>
    </citation>
    <scope>NUCLEOTIDE SEQUENCE</scope>
    <source>
        <strain evidence="12">BECK_BY2</strain>
        <strain evidence="13">BECK_BY3</strain>
    </source>
</reference>
<dbReference type="InterPro" id="IPR024077">
    <property type="entry name" value="Neurolysin/TOP_dom2"/>
</dbReference>
<evidence type="ECO:0000256" key="7">
    <source>
        <dbReference type="ARBA" id="ARBA00024603"/>
    </source>
</evidence>
<protein>
    <recommendedName>
        <fullName evidence="8">oligopeptidase A</fullName>
        <ecNumber evidence="8">3.4.24.70</ecNumber>
    </recommendedName>
</protein>
<keyword evidence="6 9" id="KW-0482">Metalloprotease</keyword>
<dbReference type="AlphaFoldDB" id="A0A450ZDC5"/>
<evidence type="ECO:0000256" key="9">
    <source>
        <dbReference type="RuleBase" id="RU003435"/>
    </source>
</evidence>
<evidence type="ECO:0000256" key="8">
    <source>
        <dbReference type="ARBA" id="ARBA00026100"/>
    </source>
</evidence>
<dbReference type="EMBL" id="CAADFY010000003">
    <property type="protein sequence ID" value="VFK51779.1"/>
    <property type="molecule type" value="Genomic_DNA"/>
</dbReference>
<evidence type="ECO:0000256" key="2">
    <source>
        <dbReference type="ARBA" id="ARBA00022670"/>
    </source>
</evidence>
<dbReference type="Pfam" id="PF19310">
    <property type="entry name" value="TOP_N"/>
    <property type="match status" value="1"/>
</dbReference>
<dbReference type="PANTHER" id="PTHR11804">
    <property type="entry name" value="PROTEASE M3 THIMET OLIGOPEPTIDASE-RELATED"/>
    <property type="match status" value="1"/>
</dbReference>
<dbReference type="GO" id="GO:0005829">
    <property type="term" value="C:cytosol"/>
    <property type="evidence" value="ECO:0007669"/>
    <property type="project" value="UniProtKB-ARBA"/>
</dbReference>
<dbReference type="GO" id="GO:0046872">
    <property type="term" value="F:metal ion binding"/>
    <property type="evidence" value="ECO:0007669"/>
    <property type="project" value="UniProtKB-UniRule"/>
</dbReference>
<evidence type="ECO:0000313" key="13">
    <source>
        <dbReference type="EMBL" id="VFK51779.1"/>
    </source>
</evidence>
<dbReference type="CDD" id="cd06456">
    <property type="entry name" value="M3A_DCP"/>
    <property type="match status" value="1"/>
</dbReference>
<dbReference type="InterPro" id="IPR045666">
    <property type="entry name" value="OpdA_N"/>
</dbReference>
<dbReference type="EMBL" id="CAADFV010000003">
    <property type="protein sequence ID" value="VFK50527.1"/>
    <property type="molecule type" value="Genomic_DNA"/>
</dbReference>
<dbReference type="GO" id="GO:0004222">
    <property type="term" value="F:metalloendopeptidase activity"/>
    <property type="evidence" value="ECO:0007669"/>
    <property type="project" value="UniProtKB-EC"/>
</dbReference>
<keyword evidence="3 9" id="KW-0479">Metal-binding</keyword>
<keyword evidence="5 9" id="KW-0862">Zinc</keyword>
<dbReference type="Gene3D" id="1.10.1370.10">
    <property type="entry name" value="Neurolysin, domain 3"/>
    <property type="match status" value="1"/>
</dbReference>
<evidence type="ECO:0000256" key="5">
    <source>
        <dbReference type="ARBA" id="ARBA00022833"/>
    </source>
</evidence>
<feature type="domain" description="Peptidase M3A/M3B catalytic" evidence="10">
    <location>
        <begin position="255"/>
        <end position="705"/>
    </location>
</feature>